<feature type="signal peptide" evidence="2">
    <location>
        <begin position="1"/>
        <end position="18"/>
    </location>
</feature>
<dbReference type="SUPFAM" id="SSF69318">
    <property type="entry name" value="Integrin alpha N-terminal domain"/>
    <property type="match status" value="1"/>
</dbReference>
<evidence type="ECO:0000313" key="3">
    <source>
        <dbReference type="EMBL" id="MDC8014382.1"/>
    </source>
</evidence>
<dbReference type="EMBL" id="JAOVZO020000018">
    <property type="protein sequence ID" value="MDC8014382.1"/>
    <property type="molecule type" value="Genomic_DNA"/>
</dbReference>
<feature type="chain" id="PRO_5040932163" evidence="2">
    <location>
        <begin position="19"/>
        <end position="420"/>
    </location>
</feature>
<gene>
    <name evidence="3" type="ORF">OD750_017690</name>
</gene>
<dbReference type="InterPro" id="IPR013517">
    <property type="entry name" value="FG-GAP"/>
</dbReference>
<dbReference type="PANTHER" id="PTHR46580">
    <property type="entry name" value="SENSOR KINASE-RELATED"/>
    <property type="match status" value="1"/>
</dbReference>
<evidence type="ECO:0000313" key="4">
    <source>
        <dbReference type="Proteomes" id="UP001139971"/>
    </source>
</evidence>
<dbReference type="Pfam" id="PF13517">
    <property type="entry name" value="FG-GAP_3"/>
    <property type="match status" value="2"/>
</dbReference>
<name>A0A9X4BKL2_9GAMM</name>
<comment type="caution">
    <text evidence="3">The sequence shown here is derived from an EMBL/GenBank/DDBJ whole genome shotgun (WGS) entry which is preliminary data.</text>
</comment>
<proteinExistence type="predicted"/>
<organism evidence="3 4">
    <name type="scientific">Tahibacter soli</name>
    <dbReference type="NCBI Taxonomy" id="2983605"/>
    <lineage>
        <taxon>Bacteria</taxon>
        <taxon>Pseudomonadati</taxon>
        <taxon>Pseudomonadota</taxon>
        <taxon>Gammaproteobacteria</taxon>
        <taxon>Lysobacterales</taxon>
        <taxon>Rhodanobacteraceae</taxon>
        <taxon>Tahibacter</taxon>
    </lineage>
</organism>
<dbReference type="AlphaFoldDB" id="A0A9X4BKL2"/>
<dbReference type="RefSeq" id="WP_263545129.1">
    <property type="nucleotide sequence ID" value="NZ_JAOVZO020000018.1"/>
</dbReference>
<dbReference type="InterPro" id="IPR028994">
    <property type="entry name" value="Integrin_alpha_N"/>
</dbReference>
<dbReference type="Proteomes" id="UP001139971">
    <property type="component" value="Unassembled WGS sequence"/>
</dbReference>
<keyword evidence="1 2" id="KW-0732">Signal</keyword>
<reference evidence="3" key="1">
    <citation type="submission" date="2023-02" db="EMBL/GenBank/DDBJ databases">
        <title>Tahibacter soli sp. nov. isolated from soil.</title>
        <authorList>
            <person name="Baek J.H."/>
            <person name="Lee J.K."/>
            <person name="Choi D.G."/>
            <person name="Jeon C.O."/>
        </authorList>
    </citation>
    <scope>NUCLEOTIDE SEQUENCE</scope>
    <source>
        <strain evidence="3">BL</strain>
    </source>
</reference>
<protein>
    <submittedName>
        <fullName evidence="3">VCBS repeat-containing protein</fullName>
    </submittedName>
</protein>
<keyword evidence="4" id="KW-1185">Reference proteome</keyword>
<evidence type="ECO:0000256" key="1">
    <source>
        <dbReference type="ARBA" id="ARBA00022729"/>
    </source>
</evidence>
<dbReference type="Gene3D" id="2.130.10.130">
    <property type="entry name" value="Integrin alpha, N-terminal"/>
    <property type="match status" value="2"/>
</dbReference>
<evidence type="ECO:0000256" key="2">
    <source>
        <dbReference type="SAM" id="SignalP"/>
    </source>
</evidence>
<sequence length="420" mass="44265">MRHLIPLLLVAATHAAVAETPAFRHVQHIGGFWANDDTPLVSGFDANGDGRPDLVVPRFQSGSERWPALLFLTQGGGRFVAEELPFWQQQVWTQAMPAYAAGDFNNDGRVDFVFAETSRTLRRILGLGGGRFRNMETITAPESTFNRMTRVAAGQVDGQGATDIVALDGFTGGGTKPTSGLVAYGNTAGTTQSQGRAPTVTNAWRVALADVTATGGAGKAEILTANGAGEFGVTVHEGGTGPRLLPTLRFAPPDAQSPDFGNMPGDIGIGDIDGDGKPDAVVHYSRTGGASYLRLLLNRDTASVFAVDKELPLGSCTAYNASVRVGDYNGDGIADILVNCDDNPFAILFGRSPANCHCELVFDPPAPVASPATQGARGLGLARGDYDGDGRPDIVVVTQQSLEVYVYDAAYDRLFADGFQ</sequence>
<accession>A0A9X4BKL2</accession>